<evidence type="ECO:0000259" key="5">
    <source>
        <dbReference type="PROSITE" id="PS51746"/>
    </source>
</evidence>
<organism evidence="6 7">
    <name type="scientific">Caenorhabditis briggsae</name>
    <dbReference type="NCBI Taxonomy" id="6238"/>
    <lineage>
        <taxon>Eukaryota</taxon>
        <taxon>Metazoa</taxon>
        <taxon>Ecdysozoa</taxon>
        <taxon>Nematoda</taxon>
        <taxon>Chromadorea</taxon>
        <taxon>Rhabditida</taxon>
        <taxon>Rhabditina</taxon>
        <taxon>Rhabditomorpha</taxon>
        <taxon>Rhabditoidea</taxon>
        <taxon>Rhabditidae</taxon>
        <taxon>Peloderinae</taxon>
        <taxon>Caenorhabditis</taxon>
    </lineage>
</organism>
<dbReference type="InterPro" id="IPR003591">
    <property type="entry name" value="Leu-rich_rpt_typical-subtyp"/>
</dbReference>
<dbReference type="Pfam" id="PF13855">
    <property type="entry name" value="LRR_8"/>
    <property type="match status" value="1"/>
</dbReference>
<dbReference type="Gene3D" id="3.60.40.10">
    <property type="entry name" value="PPM-type phosphatase domain"/>
    <property type="match status" value="1"/>
</dbReference>
<dbReference type="InterPro" id="IPR036457">
    <property type="entry name" value="PPM-type-like_dom_sf"/>
</dbReference>
<proteinExistence type="predicted"/>
<feature type="compositionally biased region" description="Pro residues" evidence="4">
    <location>
        <begin position="1094"/>
        <end position="1103"/>
    </location>
</feature>
<dbReference type="Pfam" id="PF00481">
    <property type="entry name" value="PP2C"/>
    <property type="match status" value="1"/>
</dbReference>
<dbReference type="GO" id="GO:0046872">
    <property type="term" value="F:metal ion binding"/>
    <property type="evidence" value="ECO:0007669"/>
    <property type="project" value="UniProtKB-KW"/>
</dbReference>
<dbReference type="Pfam" id="PF23010">
    <property type="entry name" value="RA_3"/>
    <property type="match status" value="1"/>
</dbReference>
<evidence type="ECO:0000256" key="3">
    <source>
        <dbReference type="ARBA" id="ARBA00022737"/>
    </source>
</evidence>
<dbReference type="SMART" id="SM00369">
    <property type="entry name" value="LRR_TYP"/>
    <property type="match status" value="11"/>
</dbReference>
<dbReference type="PANTHER" id="PTHR24366:SF168">
    <property type="entry name" value="GH22922P-RELATED"/>
    <property type="match status" value="1"/>
</dbReference>
<dbReference type="InterPro" id="IPR032675">
    <property type="entry name" value="LRR_dom_sf"/>
</dbReference>
<dbReference type="InterPro" id="IPR055071">
    <property type="entry name" value="RA_PHLPP-like"/>
</dbReference>
<evidence type="ECO:0000256" key="1">
    <source>
        <dbReference type="ARBA" id="ARBA00022614"/>
    </source>
</evidence>
<dbReference type="Pfam" id="PF23598">
    <property type="entry name" value="LRR_14"/>
    <property type="match status" value="1"/>
</dbReference>
<dbReference type="AlphaFoldDB" id="A0AAE9DF58"/>
<dbReference type="Proteomes" id="UP000827892">
    <property type="component" value="Chromosome III"/>
</dbReference>
<dbReference type="InterPro" id="IPR055414">
    <property type="entry name" value="LRR_R13L4/SHOC2-like"/>
</dbReference>
<dbReference type="Gene3D" id="3.80.10.10">
    <property type="entry name" value="Ribonuclease Inhibitor"/>
    <property type="match status" value="3"/>
</dbReference>
<dbReference type="SUPFAM" id="SSF81606">
    <property type="entry name" value="PP2C-like"/>
    <property type="match status" value="1"/>
</dbReference>
<name>A0AAE9DF58_CAEBR</name>
<accession>A0AAE9DF58</accession>
<reference evidence="6 7" key="1">
    <citation type="submission" date="2022-05" db="EMBL/GenBank/DDBJ databases">
        <title>Chromosome-level reference genomes for two strains of Caenorhabditis briggsae: an improved platform for comparative genomics.</title>
        <authorList>
            <person name="Stevens L."/>
            <person name="Andersen E.C."/>
        </authorList>
    </citation>
    <scope>NUCLEOTIDE SEQUENCE [LARGE SCALE GENOMIC DNA]</scope>
    <source>
        <strain evidence="6">QX1410_ONT</strain>
        <tissue evidence="6">Whole-organism</tissue>
    </source>
</reference>
<dbReference type="SUPFAM" id="SSF52058">
    <property type="entry name" value="L domain-like"/>
    <property type="match status" value="2"/>
</dbReference>
<dbReference type="InterPro" id="IPR001611">
    <property type="entry name" value="Leu-rich_rpt"/>
</dbReference>
<dbReference type="SMART" id="SM00364">
    <property type="entry name" value="LRR_BAC"/>
    <property type="match status" value="10"/>
</dbReference>
<feature type="domain" description="PPM-type phosphatase" evidence="5">
    <location>
        <begin position="762"/>
        <end position="1031"/>
    </location>
</feature>
<evidence type="ECO:0000313" key="6">
    <source>
        <dbReference type="EMBL" id="ULU02696.1"/>
    </source>
</evidence>
<dbReference type="EMBL" id="CP090893">
    <property type="protein sequence ID" value="ULU02696.1"/>
    <property type="molecule type" value="Genomic_DNA"/>
</dbReference>
<dbReference type="InterPro" id="IPR001932">
    <property type="entry name" value="PPM-type_phosphatase-like_dom"/>
</dbReference>
<keyword evidence="1" id="KW-0433">Leucine-rich repeat</keyword>
<evidence type="ECO:0000256" key="4">
    <source>
        <dbReference type="SAM" id="MobiDB-lite"/>
    </source>
</evidence>
<feature type="compositionally biased region" description="Pro residues" evidence="4">
    <location>
        <begin position="1110"/>
        <end position="1125"/>
    </location>
</feature>
<evidence type="ECO:0000313" key="7">
    <source>
        <dbReference type="Proteomes" id="UP000827892"/>
    </source>
</evidence>
<evidence type="ECO:0000256" key="2">
    <source>
        <dbReference type="ARBA" id="ARBA00022723"/>
    </source>
</evidence>
<feature type="region of interest" description="Disordered" evidence="4">
    <location>
        <begin position="1080"/>
        <end position="1139"/>
    </location>
</feature>
<keyword evidence="3" id="KW-0677">Repeat</keyword>
<gene>
    <name evidence="6" type="ORF">L3Y34_002347</name>
</gene>
<sequence length="1186" mass="134365">MNKNHLQSTSSAFTSTLLKALKKKTSSRFLRLYSSDGQRSTRMECDENTTCAEICQQFSCDVITLQIGNYHFRQLKSDTSPLAILHDFCRILTMSDENENESSQALEDILSYTDSPAFRHIFSFFLGRPRIRAKSTLTSDILSEEVVIRKGKLIHSWQNARAVFYNSNIRLQTKNNQDEALQIRNMKVDIYESKKGRSLRLKDDDNCFLIIFQRPNILEAWFSRAQQVEKSNHVDASDEQLTLIPEQILNNEARIQILNLRRNSLISRPPTEKSLAPLGYIDDLYRVHSLQVIDLSANQILSFPIQLTLLSHLRQLNLSSNYISSVPNECSNMRRLQYLNLSNNQLDSLPDSISELQNLQSLDISFNQFSQISPCLFHLSLEMWRLAGNNIEKIQRVGDLKIQKIDLRRNVLGTSFRLDIENITHLDLRDNSMVSTVHLTNLRFLKVIHCERLQLTSLHLSGESLTHVYADHNLLDSLVVMPLPQNLQTLSLSFNHFQNLPDWISDCPNLTFLRANNNGLVALPERIFFSPSLRSIFAFVNEIENLPDFGEENCLETLILYKNKISHLPKHFFSVLPRLRQLNISSNFIELLPYFDGSSFCRLQILRAANNYLTENSVPVIVNMKHLKTIDLSHNRLNSFDDSALSSLELLEDLNLSSNRLTRLADCLALLPCLQVLRAHSNQLVHVPELQGAGQLHTIDLSSNNISLGTLQFKAPPNLRHFDVTCNSGDFDTENFPENSDMHTKMNTINISEEPHNLFGFQIGVSGSRGMKNKQCIRQVRVENTFGFIDGGSNSYMASSICRFLTSYLRDNPSSDIRSILLRCHCELGEEGERLGASVMIIRLHEKHIELASTGTMSAAVARHQKLKTIVNGKYEIDDDEYSRIREAHGFVDEENRINGVIGTSRQIGHFSTFPVVLPTHSYKNIELSERIEGLIVANSTVWNMLSMEDLSMVFQNNRSPIVVAKKIQSKLPFECHLNATREQQLAFFTASNGKQVSCMRQLADVRPSSNKDQLQSYDYGGNSNILVLRRIKPQMTFNGFSTISSSSMTPEIRETFSRPKIDEQLVLAVPAMILPEYHPSPPGPSAVPQSTVVPPPPPPPIPATRHRTPSPPPPPLPLSTPPPVSSEHEEINIHQSATSSSYTLSIDRFYSISSTVSSRKQFNETRDLLSKSLKLSPPNTVTFNI</sequence>
<keyword evidence="2" id="KW-0479">Metal-binding</keyword>
<dbReference type="PANTHER" id="PTHR24366">
    <property type="entry name" value="IG(IMMUNOGLOBULIN) AND LRR(LEUCINE RICH REPEAT) DOMAINS"/>
    <property type="match status" value="1"/>
</dbReference>
<dbReference type="SMART" id="SM00332">
    <property type="entry name" value="PP2Cc"/>
    <property type="match status" value="1"/>
</dbReference>
<protein>
    <recommendedName>
        <fullName evidence="5">PPM-type phosphatase domain-containing protein</fullName>
    </recommendedName>
</protein>
<dbReference type="PROSITE" id="PS51746">
    <property type="entry name" value="PPM_2"/>
    <property type="match status" value="1"/>
</dbReference>
<dbReference type="PROSITE" id="PS51450">
    <property type="entry name" value="LRR"/>
    <property type="match status" value="7"/>
</dbReference>